<dbReference type="EMBL" id="JAVRIE010000001">
    <property type="protein sequence ID" value="MDT0581747.1"/>
    <property type="molecule type" value="Genomic_DNA"/>
</dbReference>
<evidence type="ECO:0000313" key="2">
    <source>
        <dbReference type="EMBL" id="MDT0581747.1"/>
    </source>
</evidence>
<protein>
    <recommendedName>
        <fullName evidence="4">DUF4397 domain-containing protein</fullName>
    </recommendedName>
</protein>
<feature type="chain" id="PRO_5043970335" description="DUF4397 domain-containing protein" evidence="1">
    <location>
        <begin position="28"/>
        <end position="505"/>
    </location>
</feature>
<dbReference type="Proteomes" id="UP001249020">
    <property type="component" value="Unassembled WGS sequence"/>
</dbReference>
<dbReference type="PROSITE" id="PS51257">
    <property type="entry name" value="PROKAR_LIPOPROTEIN"/>
    <property type="match status" value="1"/>
</dbReference>
<keyword evidence="3" id="KW-1185">Reference proteome</keyword>
<reference evidence="2 3" key="1">
    <citation type="submission" date="2023-09" db="EMBL/GenBank/DDBJ databases">
        <authorList>
            <person name="Rey-Velasco X."/>
        </authorList>
    </citation>
    <scope>NUCLEOTIDE SEQUENCE [LARGE SCALE GENOMIC DNA]</scope>
    <source>
        <strain evidence="2 3">W409</strain>
    </source>
</reference>
<proteinExistence type="predicted"/>
<gene>
    <name evidence="2" type="ORF">RM544_04280</name>
</gene>
<feature type="signal peptide" evidence="1">
    <location>
        <begin position="1"/>
        <end position="27"/>
    </location>
</feature>
<dbReference type="AlphaFoldDB" id="A0AAW8QXS4"/>
<sequence length="505" mass="55885">MINNKNRQGLSVLFKASFIVASALLMAACGSDSDDDGEDAYIKLYNASPNAPAIFLSLDEDLDEDDDDEVEITYSSVRFGEAGTTKTIPTDTYFVELAWQEEDSSARSDLTLISQEQLRLSADSIHMIVLAGDILAPNILSYDIPVIDDDEDDDLDQFNLRVLNISSNTAAYDIYLSDSDETFNEAELIGSFSPEELSDNLKYDQEQYLFYVTEAGSNDVVYQSNEVTFSLTAQYVLAIRDNTGVGSAPVVLDLLSNSATTNLPDDDSEARVRFFNGMQVSELLPDYTGAVDIFTATNAETADVTSLAENTFSTALDKDNGDFSVRIIDTNSEEKLFANQLLSLPENTYKTIFYYIQEEAVDEDGDGNIDENDDGIVDAYRPVLRTLETTNSEGSSIYEHQVKVVNLVDNLDFSRIVVYFVKSDEIISTAEATRTVVFGNQSSLFLRNNTYQVFAVAEIDGTEIILTQSELTLDEDSGPLFMIMVEDVNAENEVSIQWESQISGL</sequence>
<name>A0AAW8QXS4_9ALTE</name>
<evidence type="ECO:0008006" key="4">
    <source>
        <dbReference type="Google" id="ProtNLM"/>
    </source>
</evidence>
<evidence type="ECO:0000313" key="3">
    <source>
        <dbReference type="Proteomes" id="UP001249020"/>
    </source>
</evidence>
<evidence type="ECO:0000256" key="1">
    <source>
        <dbReference type="SAM" id="SignalP"/>
    </source>
</evidence>
<accession>A0AAW8QXS4</accession>
<organism evidence="2 3">
    <name type="scientific">Brumicola blandensis</name>
    <dbReference type="NCBI Taxonomy" id="3075611"/>
    <lineage>
        <taxon>Bacteria</taxon>
        <taxon>Pseudomonadati</taxon>
        <taxon>Pseudomonadota</taxon>
        <taxon>Gammaproteobacteria</taxon>
        <taxon>Alteromonadales</taxon>
        <taxon>Alteromonadaceae</taxon>
        <taxon>Brumicola</taxon>
    </lineage>
</organism>
<dbReference type="RefSeq" id="WP_311360523.1">
    <property type="nucleotide sequence ID" value="NZ_JAVRIE010000001.1"/>
</dbReference>
<keyword evidence="1" id="KW-0732">Signal</keyword>
<comment type="caution">
    <text evidence="2">The sequence shown here is derived from an EMBL/GenBank/DDBJ whole genome shotgun (WGS) entry which is preliminary data.</text>
</comment>